<accession>A0A644TL28</accession>
<evidence type="ECO:0000256" key="1">
    <source>
        <dbReference type="ARBA" id="ARBA00022679"/>
    </source>
</evidence>
<dbReference type="SUPFAM" id="SSF53613">
    <property type="entry name" value="Ribokinase-like"/>
    <property type="match status" value="1"/>
</dbReference>
<dbReference type="InterPro" id="IPR011611">
    <property type="entry name" value="PfkB_dom"/>
</dbReference>
<dbReference type="PANTHER" id="PTHR10584">
    <property type="entry name" value="SUGAR KINASE"/>
    <property type="match status" value="1"/>
</dbReference>
<dbReference type="InterPro" id="IPR002139">
    <property type="entry name" value="Ribo/fructo_kinase"/>
</dbReference>
<keyword evidence="3" id="KW-0547">Nucleotide-binding</keyword>
<comment type="caution">
    <text evidence="10">The sequence shown here is derived from an EMBL/GenBank/DDBJ whole genome shotgun (WGS) entry which is preliminary data.</text>
</comment>
<dbReference type="Gene3D" id="3.40.1190.20">
    <property type="match status" value="1"/>
</dbReference>
<evidence type="ECO:0000259" key="9">
    <source>
        <dbReference type="Pfam" id="PF00294"/>
    </source>
</evidence>
<dbReference type="AlphaFoldDB" id="A0A644TL28"/>
<dbReference type="GO" id="GO:0005524">
    <property type="term" value="F:ATP binding"/>
    <property type="evidence" value="ECO:0007669"/>
    <property type="project" value="UniProtKB-KW"/>
</dbReference>
<dbReference type="GO" id="GO:0046872">
    <property type="term" value="F:metal ion binding"/>
    <property type="evidence" value="ECO:0007669"/>
    <property type="project" value="UniProtKB-KW"/>
</dbReference>
<protein>
    <submittedName>
        <fullName evidence="10">Ribokinase</fullName>
        <ecNumber evidence="10">2.7.1.15</ecNumber>
    </submittedName>
</protein>
<dbReference type="InterPro" id="IPR029056">
    <property type="entry name" value="Ribokinase-like"/>
</dbReference>
<organism evidence="10">
    <name type="scientific">bioreactor metagenome</name>
    <dbReference type="NCBI Taxonomy" id="1076179"/>
    <lineage>
        <taxon>unclassified sequences</taxon>
        <taxon>metagenomes</taxon>
        <taxon>ecological metagenomes</taxon>
    </lineage>
</organism>
<keyword evidence="6" id="KW-0460">Magnesium</keyword>
<evidence type="ECO:0000256" key="5">
    <source>
        <dbReference type="ARBA" id="ARBA00022840"/>
    </source>
</evidence>
<evidence type="ECO:0000256" key="4">
    <source>
        <dbReference type="ARBA" id="ARBA00022777"/>
    </source>
</evidence>
<dbReference type="HAMAP" id="MF_01987">
    <property type="entry name" value="Ribokinase"/>
    <property type="match status" value="1"/>
</dbReference>
<proteinExistence type="inferred from homology"/>
<reference evidence="10" key="1">
    <citation type="submission" date="2019-08" db="EMBL/GenBank/DDBJ databases">
        <authorList>
            <person name="Kucharzyk K."/>
            <person name="Murdoch R.W."/>
            <person name="Higgins S."/>
            <person name="Loffler F."/>
        </authorList>
    </citation>
    <scope>NUCLEOTIDE SEQUENCE</scope>
</reference>
<evidence type="ECO:0000256" key="8">
    <source>
        <dbReference type="ARBA" id="ARBA00023277"/>
    </source>
</evidence>
<name>A0A644TL28_9ZZZZ</name>
<dbReference type="GO" id="GO:0004747">
    <property type="term" value="F:ribokinase activity"/>
    <property type="evidence" value="ECO:0007669"/>
    <property type="project" value="UniProtKB-EC"/>
</dbReference>
<dbReference type="PANTHER" id="PTHR10584:SF166">
    <property type="entry name" value="RIBOKINASE"/>
    <property type="match status" value="1"/>
</dbReference>
<keyword evidence="8" id="KW-0119">Carbohydrate metabolism</keyword>
<gene>
    <name evidence="10" type="primary">rbsK_1</name>
    <name evidence="10" type="ORF">SDC9_13364</name>
</gene>
<evidence type="ECO:0000313" key="10">
    <source>
        <dbReference type="EMBL" id="MPL67666.1"/>
    </source>
</evidence>
<dbReference type="CDD" id="cd01174">
    <property type="entry name" value="ribokinase"/>
    <property type="match status" value="1"/>
</dbReference>
<dbReference type="Pfam" id="PF00294">
    <property type="entry name" value="PfkB"/>
    <property type="match status" value="1"/>
</dbReference>
<evidence type="ECO:0000256" key="3">
    <source>
        <dbReference type="ARBA" id="ARBA00022741"/>
    </source>
</evidence>
<keyword evidence="7" id="KW-0630">Potassium</keyword>
<sequence length="297" mass="31323">MRLLNFGSLNIDYVYRVDSFVRPGETKTARSLSVFPGGKGLNQSLALAKAGIEVWHAGKTGADGDFLLAELKRGGVNVSRVGRSAEPTGHAIIQVDDSGGNCIILYGGANRDIDPDYVDQALSGFGRGDMLVLQNEISSIPKILSAASERGMRIAMNPAPFHAEVLDYPLELLDFLILNEIEAEGLSGEGSPERAIQSLRARYPRAGVVITLGEQGALYADASGLLSHPAYRVRAVDTTAAGDTFSGYFLAVINEGGSAAEALELASRAAAICVTRPGAAVSVPSRKEVDAFLSQAE</sequence>
<keyword evidence="5" id="KW-0067">ATP-binding</keyword>
<dbReference type="EMBL" id="VSSQ01000038">
    <property type="protein sequence ID" value="MPL67666.1"/>
    <property type="molecule type" value="Genomic_DNA"/>
</dbReference>
<keyword evidence="2" id="KW-0479">Metal-binding</keyword>
<evidence type="ECO:0000256" key="7">
    <source>
        <dbReference type="ARBA" id="ARBA00022958"/>
    </source>
</evidence>
<dbReference type="EC" id="2.7.1.15" evidence="10"/>
<dbReference type="GO" id="GO:0006014">
    <property type="term" value="P:D-ribose metabolic process"/>
    <property type="evidence" value="ECO:0007669"/>
    <property type="project" value="InterPro"/>
</dbReference>
<feature type="domain" description="Carbohydrate kinase PfkB" evidence="9">
    <location>
        <begin position="5"/>
        <end position="285"/>
    </location>
</feature>
<keyword evidence="4 10" id="KW-0418">Kinase</keyword>
<dbReference type="PRINTS" id="PR00990">
    <property type="entry name" value="RIBOKINASE"/>
</dbReference>
<evidence type="ECO:0000256" key="6">
    <source>
        <dbReference type="ARBA" id="ARBA00022842"/>
    </source>
</evidence>
<keyword evidence="1 10" id="KW-0808">Transferase</keyword>
<dbReference type="InterPro" id="IPR011877">
    <property type="entry name" value="Ribokinase"/>
</dbReference>
<evidence type="ECO:0000256" key="2">
    <source>
        <dbReference type="ARBA" id="ARBA00022723"/>
    </source>
</evidence>